<feature type="non-terminal residue" evidence="1">
    <location>
        <position position="124"/>
    </location>
</feature>
<protein>
    <submittedName>
        <fullName evidence="1">Uncharacterized protein</fullName>
    </submittedName>
</protein>
<proteinExistence type="predicted"/>
<organism evidence="1">
    <name type="scientific">marine metagenome</name>
    <dbReference type="NCBI Taxonomy" id="408172"/>
    <lineage>
        <taxon>unclassified sequences</taxon>
        <taxon>metagenomes</taxon>
        <taxon>ecological metagenomes</taxon>
    </lineage>
</organism>
<sequence>MISINTLYNKFIILVILLVLFVSCDKLVKDISASSDSQDRRENTLDKSSLGQETANIQDYFYDFNNNINAHFNYHKYHEFYEGYGSTLTTASDDLNPEDTLNFRTFPEFLLDLTPDSLELKATL</sequence>
<accession>A0A383E6I3</accession>
<evidence type="ECO:0000313" key="1">
    <source>
        <dbReference type="EMBL" id="SVE52204.1"/>
    </source>
</evidence>
<gene>
    <name evidence="1" type="ORF">METZ01_LOCUS505058</name>
</gene>
<reference evidence="1" key="1">
    <citation type="submission" date="2018-05" db="EMBL/GenBank/DDBJ databases">
        <authorList>
            <person name="Lanie J.A."/>
            <person name="Ng W.-L."/>
            <person name="Kazmierczak K.M."/>
            <person name="Andrzejewski T.M."/>
            <person name="Davidsen T.M."/>
            <person name="Wayne K.J."/>
            <person name="Tettelin H."/>
            <person name="Glass J.I."/>
            <person name="Rusch D."/>
            <person name="Podicherti R."/>
            <person name="Tsui H.-C.T."/>
            <person name="Winkler M.E."/>
        </authorList>
    </citation>
    <scope>NUCLEOTIDE SEQUENCE</scope>
</reference>
<dbReference type="EMBL" id="UINC01223139">
    <property type="protein sequence ID" value="SVE52204.1"/>
    <property type="molecule type" value="Genomic_DNA"/>
</dbReference>
<name>A0A383E6I3_9ZZZZ</name>
<dbReference type="AlphaFoldDB" id="A0A383E6I3"/>